<comment type="caution">
    <text evidence="2">The sequence shown here is derived from an EMBL/GenBank/DDBJ whole genome shotgun (WGS) entry which is preliminary data.</text>
</comment>
<evidence type="ECO:0000313" key="2">
    <source>
        <dbReference type="EMBL" id="KAL0892622.1"/>
    </source>
</evidence>
<keyword evidence="3" id="KW-1185">Reference proteome</keyword>
<feature type="transmembrane region" description="Helical" evidence="1">
    <location>
        <begin position="27"/>
        <end position="48"/>
    </location>
</feature>
<proteinExistence type="predicted"/>
<reference evidence="2 3" key="1">
    <citation type="submission" date="2024-06" db="EMBL/GenBank/DDBJ databases">
        <title>A chromosome-level genome assembly of beet webworm, Loxostege sticticalis.</title>
        <authorList>
            <person name="Zhang Y."/>
        </authorList>
    </citation>
    <scope>NUCLEOTIDE SEQUENCE [LARGE SCALE GENOMIC DNA]</scope>
    <source>
        <strain evidence="2">AQ026</strain>
        <tissue evidence="2">Whole body</tissue>
    </source>
</reference>
<keyword evidence="1" id="KW-0812">Transmembrane</keyword>
<evidence type="ECO:0000256" key="1">
    <source>
        <dbReference type="SAM" id="Phobius"/>
    </source>
</evidence>
<dbReference type="Proteomes" id="UP001549920">
    <property type="component" value="Unassembled WGS sequence"/>
</dbReference>
<sequence length="104" mass="11859">MSHLTEIPEVVVKPGNMINYWSTKLKLGALLLALALYVYGLLFIKTIYMKSKRLDHVMAMAMETEKLFSNVHSIDQNLAGKLERLDSQNLAGKMERQDELLDGY</sequence>
<dbReference type="EMBL" id="JBEUOH010000006">
    <property type="protein sequence ID" value="KAL0892622.1"/>
    <property type="molecule type" value="Genomic_DNA"/>
</dbReference>
<accession>A0ABR3I8N5</accession>
<organism evidence="2 3">
    <name type="scientific">Loxostege sticticalis</name>
    <name type="common">Beet webworm moth</name>
    <dbReference type="NCBI Taxonomy" id="481309"/>
    <lineage>
        <taxon>Eukaryota</taxon>
        <taxon>Metazoa</taxon>
        <taxon>Ecdysozoa</taxon>
        <taxon>Arthropoda</taxon>
        <taxon>Hexapoda</taxon>
        <taxon>Insecta</taxon>
        <taxon>Pterygota</taxon>
        <taxon>Neoptera</taxon>
        <taxon>Endopterygota</taxon>
        <taxon>Lepidoptera</taxon>
        <taxon>Glossata</taxon>
        <taxon>Ditrysia</taxon>
        <taxon>Pyraloidea</taxon>
        <taxon>Crambidae</taxon>
        <taxon>Pyraustinae</taxon>
        <taxon>Loxostege</taxon>
    </lineage>
</organism>
<name>A0ABR3I8N5_LOXSC</name>
<keyword evidence="1" id="KW-1133">Transmembrane helix</keyword>
<evidence type="ECO:0000313" key="3">
    <source>
        <dbReference type="Proteomes" id="UP001549920"/>
    </source>
</evidence>
<keyword evidence="1" id="KW-0472">Membrane</keyword>
<protein>
    <submittedName>
        <fullName evidence="2">Uncharacterized protein</fullName>
    </submittedName>
</protein>
<gene>
    <name evidence="2" type="ORF">ABMA27_014351</name>
</gene>